<evidence type="ECO:0000256" key="3">
    <source>
        <dbReference type="ARBA" id="ARBA00022475"/>
    </source>
</evidence>
<dbReference type="Gene3D" id="1.10.3720.10">
    <property type="entry name" value="MetI-like"/>
    <property type="match status" value="2"/>
</dbReference>
<keyword evidence="2 8" id="KW-0813">Transport</keyword>
<feature type="transmembrane region" description="Helical" evidence="8">
    <location>
        <begin position="190"/>
        <end position="223"/>
    </location>
</feature>
<feature type="transmembrane region" description="Helical" evidence="8">
    <location>
        <begin position="422"/>
        <end position="443"/>
    </location>
</feature>
<gene>
    <name evidence="10" type="ORF">FOJ82_05440</name>
</gene>
<reference evidence="10 11" key="1">
    <citation type="submission" date="2019-07" db="EMBL/GenBank/DDBJ databases">
        <authorList>
            <person name="Zhou L.-Y."/>
        </authorList>
    </citation>
    <scope>NUCLEOTIDE SEQUENCE [LARGE SCALE GENOMIC DNA]</scope>
    <source>
        <strain evidence="10 11">YIM 101269</strain>
    </source>
</reference>
<feature type="domain" description="ABC transmembrane type-1" evidence="9">
    <location>
        <begin position="348"/>
        <end position="546"/>
    </location>
</feature>
<evidence type="ECO:0000313" key="10">
    <source>
        <dbReference type="EMBL" id="TRY19072.1"/>
    </source>
</evidence>
<feature type="transmembrane region" description="Helical" evidence="8">
    <location>
        <begin position="243"/>
        <end position="266"/>
    </location>
</feature>
<comment type="subcellular location">
    <subcellularLocation>
        <location evidence="1">Cell inner membrane</location>
        <topology evidence="1">Multi-pass membrane protein</topology>
    </subcellularLocation>
    <subcellularLocation>
        <location evidence="8">Cell membrane</location>
        <topology evidence="8">Multi-pass membrane protein</topology>
    </subcellularLocation>
</comment>
<feature type="transmembrane region" description="Helical" evidence="8">
    <location>
        <begin position="385"/>
        <end position="410"/>
    </location>
</feature>
<feature type="transmembrane region" description="Helical" evidence="8">
    <location>
        <begin position="67"/>
        <end position="94"/>
    </location>
</feature>
<evidence type="ECO:0000256" key="1">
    <source>
        <dbReference type="ARBA" id="ARBA00004429"/>
    </source>
</evidence>
<dbReference type="EMBL" id="VKKG01000002">
    <property type="protein sequence ID" value="TRY19072.1"/>
    <property type="molecule type" value="Genomic_DNA"/>
</dbReference>
<dbReference type="GO" id="GO:0055085">
    <property type="term" value="P:transmembrane transport"/>
    <property type="evidence" value="ECO:0007669"/>
    <property type="project" value="InterPro"/>
</dbReference>
<keyword evidence="3" id="KW-1003">Cell membrane</keyword>
<dbReference type="InterPro" id="IPR035906">
    <property type="entry name" value="MetI-like_sf"/>
</dbReference>
<sequence length="557" mass="59451">MDRPGDRLTLRLWRLAWVVAGVIPAAFLAVFFFWPAGALVLKGFVVDGVPTLEGFQRVFSAPRTWRILGFTLGMAGLATVVCVLLGIPGAHLLYRRRFPGRAVVRALVVVPFVLPTVVVGVAFGSLFDTGGPFGPLGLDDHWIAILLAMVFFNYSVIVRTVGTMWRRLDPRLAEAAHTLGASPLRGFLTVVLPALGPAIAAGASLTFLFCASSFGIVMVLGGVRYSTIETEIWFQTTQLLDLPAAAALSITQLLVVTLLLVATNALQRRTTHARRLHTDDTGVSAATWRRDWATVVVTATVVLVLLLTPLVNLAVRSLRRDGGWSLHNYAALLTAENPALSVPVSRAVWNSLWIALVAATVALALGVLVSLVASRRPASQRGRRALWAVEGLFLLPLGVSAVTVGFGYLITLNRPPLDLRSSLALIPIAQALVALPLVVRSLLPSLHAIDSRQLEAARTLGANHWRVLATIELPQLAKGLGLAAGFAFATSLGEFGATSFLSRPDDPTLPVVIFRLFGRPGADNYGMALAAATLLAVLTAVVMAAAEGRRPKGVATW</sequence>
<feature type="transmembrane region" description="Helical" evidence="8">
    <location>
        <begin position="480"/>
        <end position="501"/>
    </location>
</feature>
<dbReference type="InterPro" id="IPR000515">
    <property type="entry name" value="MetI-like"/>
</dbReference>
<dbReference type="OrthoDB" id="9804629at2"/>
<comment type="similarity">
    <text evidence="8">Belongs to the binding-protein-dependent transport system permease family.</text>
</comment>
<evidence type="ECO:0000313" key="11">
    <source>
        <dbReference type="Proteomes" id="UP000317638"/>
    </source>
</evidence>
<evidence type="ECO:0000256" key="7">
    <source>
        <dbReference type="ARBA" id="ARBA00023136"/>
    </source>
</evidence>
<evidence type="ECO:0000256" key="4">
    <source>
        <dbReference type="ARBA" id="ARBA00022519"/>
    </source>
</evidence>
<accession>A0A553K2Y9</accession>
<keyword evidence="11" id="KW-1185">Reference proteome</keyword>
<dbReference type="PANTHER" id="PTHR43357">
    <property type="entry name" value="INNER MEMBRANE ABC TRANSPORTER PERMEASE PROTEIN YDCV"/>
    <property type="match status" value="1"/>
</dbReference>
<dbReference type="AlphaFoldDB" id="A0A553K2Y9"/>
<feature type="transmembrane region" description="Helical" evidence="8">
    <location>
        <begin position="352"/>
        <end position="373"/>
    </location>
</feature>
<evidence type="ECO:0000259" key="9">
    <source>
        <dbReference type="PROSITE" id="PS50928"/>
    </source>
</evidence>
<keyword evidence="5 8" id="KW-0812">Transmembrane</keyword>
<dbReference type="Pfam" id="PF00528">
    <property type="entry name" value="BPD_transp_1"/>
    <property type="match status" value="2"/>
</dbReference>
<protein>
    <submittedName>
        <fullName evidence="10">Iron ABC transporter permease</fullName>
    </submittedName>
</protein>
<comment type="caution">
    <text evidence="10">The sequence shown here is derived from an EMBL/GenBank/DDBJ whole genome shotgun (WGS) entry which is preliminary data.</text>
</comment>
<feature type="transmembrane region" description="Helical" evidence="8">
    <location>
        <begin position="292"/>
        <end position="315"/>
    </location>
</feature>
<keyword evidence="4" id="KW-0997">Cell inner membrane</keyword>
<feature type="transmembrane region" description="Helical" evidence="8">
    <location>
        <begin position="12"/>
        <end position="34"/>
    </location>
</feature>
<evidence type="ECO:0000256" key="5">
    <source>
        <dbReference type="ARBA" id="ARBA00022692"/>
    </source>
</evidence>
<evidence type="ECO:0000256" key="8">
    <source>
        <dbReference type="RuleBase" id="RU363032"/>
    </source>
</evidence>
<proteinExistence type="inferred from homology"/>
<feature type="transmembrane region" description="Helical" evidence="8">
    <location>
        <begin position="106"/>
        <end position="127"/>
    </location>
</feature>
<evidence type="ECO:0000256" key="2">
    <source>
        <dbReference type="ARBA" id="ARBA00022448"/>
    </source>
</evidence>
<dbReference type="Proteomes" id="UP000317638">
    <property type="component" value="Unassembled WGS sequence"/>
</dbReference>
<dbReference type="PANTHER" id="PTHR43357:SF4">
    <property type="entry name" value="INNER MEMBRANE ABC TRANSPORTER PERMEASE PROTEIN YDCV"/>
    <property type="match status" value="1"/>
</dbReference>
<name>A0A553K2Y9_9ACTN</name>
<keyword evidence="6 8" id="KW-1133">Transmembrane helix</keyword>
<keyword evidence="7 8" id="KW-0472">Membrane</keyword>
<feature type="transmembrane region" description="Helical" evidence="8">
    <location>
        <begin position="142"/>
        <end position="162"/>
    </location>
</feature>
<feature type="domain" description="ABC transmembrane type-1" evidence="9">
    <location>
        <begin position="68"/>
        <end position="263"/>
    </location>
</feature>
<dbReference type="PROSITE" id="PS50928">
    <property type="entry name" value="ABC_TM1"/>
    <property type="match status" value="2"/>
</dbReference>
<dbReference type="SUPFAM" id="SSF161098">
    <property type="entry name" value="MetI-like"/>
    <property type="match status" value="2"/>
</dbReference>
<feature type="transmembrane region" description="Helical" evidence="8">
    <location>
        <begin position="525"/>
        <end position="546"/>
    </location>
</feature>
<dbReference type="CDD" id="cd06261">
    <property type="entry name" value="TM_PBP2"/>
    <property type="match status" value="2"/>
</dbReference>
<dbReference type="GO" id="GO:0005886">
    <property type="term" value="C:plasma membrane"/>
    <property type="evidence" value="ECO:0007669"/>
    <property type="project" value="UniProtKB-SubCell"/>
</dbReference>
<organism evidence="10 11">
    <name type="scientific">Tessaracoccus rhinocerotis</name>
    <dbReference type="NCBI Taxonomy" id="1689449"/>
    <lineage>
        <taxon>Bacteria</taxon>
        <taxon>Bacillati</taxon>
        <taxon>Actinomycetota</taxon>
        <taxon>Actinomycetes</taxon>
        <taxon>Propionibacteriales</taxon>
        <taxon>Propionibacteriaceae</taxon>
        <taxon>Tessaracoccus</taxon>
    </lineage>
</organism>
<evidence type="ECO:0000256" key="6">
    <source>
        <dbReference type="ARBA" id="ARBA00022989"/>
    </source>
</evidence>